<comment type="caution">
    <text evidence="3">The sequence shown here is derived from an EMBL/GenBank/DDBJ whole genome shotgun (WGS) entry which is preliminary data.</text>
</comment>
<reference evidence="3 4" key="1">
    <citation type="journal article" date="2018" name="BMC Genomics">
        <title>Genomic evidence for intraspecific hybridization in a clonal and extremely halotolerant yeast.</title>
        <authorList>
            <person name="Gostincar C."/>
            <person name="Stajich J.E."/>
            <person name="Zupancic J."/>
            <person name="Zalar P."/>
            <person name="Gunde-Cimerman N."/>
        </authorList>
    </citation>
    <scope>NUCLEOTIDE SEQUENCE [LARGE SCALE GENOMIC DNA]</scope>
    <source>
        <strain evidence="3 4">EXF-120</strain>
    </source>
</reference>
<evidence type="ECO:0000256" key="1">
    <source>
        <dbReference type="SAM" id="SignalP"/>
    </source>
</evidence>
<dbReference type="EMBL" id="QWIT01000196">
    <property type="protein sequence ID" value="RMZ28657.1"/>
    <property type="molecule type" value="Genomic_DNA"/>
</dbReference>
<feature type="domain" description="Deoxyribonuclease NucA/NucB" evidence="2">
    <location>
        <begin position="47"/>
        <end position="125"/>
    </location>
</feature>
<evidence type="ECO:0000313" key="3">
    <source>
        <dbReference type="EMBL" id="RMZ28657.1"/>
    </source>
</evidence>
<accession>A0A3M7IT60</accession>
<feature type="chain" id="PRO_5018291575" description="Deoxyribonuclease NucA/NucB domain-containing protein" evidence="1">
    <location>
        <begin position="17"/>
        <end position="184"/>
    </location>
</feature>
<evidence type="ECO:0000313" key="4">
    <source>
        <dbReference type="Proteomes" id="UP000281677"/>
    </source>
</evidence>
<organism evidence="3 4">
    <name type="scientific">Hortaea werneckii</name>
    <name type="common">Black yeast</name>
    <name type="synonym">Cladosporium werneckii</name>
    <dbReference type="NCBI Taxonomy" id="91943"/>
    <lineage>
        <taxon>Eukaryota</taxon>
        <taxon>Fungi</taxon>
        <taxon>Dikarya</taxon>
        <taxon>Ascomycota</taxon>
        <taxon>Pezizomycotina</taxon>
        <taxon>Dothideomycetes</taxon>
        <taxon>Dothideomycetidae</taxon>
        <taxon>Mycosphaerellales</taxon>
        <taxon>Teratosphaeriaceae</taxon>
        <taxon>Hortaea</taxon>
    </lineage>
</organism>
<evidence type="ECO:0000259" key="2">
    <source>
        <dbReference type="Pfam" id="PF14040"/>
    </source>
</evidence>
<dbReference type="InterPro" id="IPR029476">
    <property type="entry name" value="DNase_NucA_NucB"/>
</dbReference>
<dbReference type="Pfam" id="PF14040">
    <property type="entry name" value="DNase_NucA_NucB"/>
    <property type="match status" value="1"/>
</dbReference>
<gene>
    <name evidence="3" type="ORF">D0859_07266</name>
</gene>
<dbReference type="VEuPathDB" id="FungiDB:BTJ68_07420"/>
<keyword evidence="1" id="KW-0732">Signal</keyword>
<name>A0A3M7IT60_HORWE</name>
<feature type="signal peptide" evidence="1">
    <location>
        <begin position="1"/>
        <end position="16"/>
    </location>
</feature>
<protein>
    <recommendedName>
        <fullName evidence="2">Deoxyribonuclease NucA/NucB domain-containing protein</fullName>
    </recommendedName>
</protein>
<sequence>MVQSLVLVALFASVLGQAQILAFDWDCSRAPACCNNACYLLYVYGTRRATLTYGGPGTSGDQRRRSGCSRRPCANNNLPYGQSGNTCDEYPYASTNEGGQGASLRCVPSGDQNREGADLSAFYSSFGNAAAKGLEFEDEQPQNVTMAHKRVFEDDEGVRHLLLGEADEGQVFEGMAMYSPAQDK</sequence>
<proteinExistence type="predicted"/>
<dbReference type="Proteomes" id="UP000281677">
    <property type="component" value="Unassembled WGS sequence"/>
</dbReference>
<dbReference type="OrthoDB" id="2748312at2759"/>
<dbReference type="AlphaFoldDB" id="A0A3M7IT60"/>